<evidence type="ECO:0000256" key="2">
    <source>
        <dbReference type="ARBA" id="ARBA00022737"/>
    </source>
</evidence>
<dbReference type="PROSITE" id="PS50097">
    <property type="entry name" value="BTB"/>
    <property type="match status" value="1"/>
</dbReference>
<dbReference type="InterPro" id="IPR000210">
    <property type="entry name" value="BTB/POZ_dom"/>
</dbReference>
<dbReference type="InterPro" id="IPR015915">
    <property type="entry name" value="Kelch-typ_b-propeller"/>
</dbReference>
<feature type="compositionally biased region" description="Basic and acidic residues" evidence="3">
    <location>
        <begin position="386"/>
        <end position="395"/>
    </location>
</feature>
<comment type="caution">
    <text evidence="5">The sequence shown here is derived from an EMBL/GenBank/DDBJ whole genome shotgun (WGS) entry which is preliminary data.</text>
</comment>
<gene>
    <name evidence="5" type="ORF">M0813_26599</name>
</gene>
<dbReference type="SUPFAM" id="SSF117281">
    <property type="entry name" value="Kelch motif"/>
    <property type="match status" value="1"/>
</dbReference>
<keyword evidence="2" id="KW-0677">Repeat</keyword>
<dbReference type="CDD" id="cd18186">
    <property type="entry name" value="BTB_POZ_ZBTB_KLHL-like"/>
    <property type="match status" value="1"/>
</dbReference>
<dbReference type="Gene3D" id="3.30.710.10">
    <property type="entry name" value="Potassium Channel Kv1.1, Chain A"/>
    <property type="match status" value="1"/>
</dbReference>
<evidence type="ECO:0000256" key="1">
    <source>
        <dbReference type="ARBA" id="ARBA00022441"/>
    </source>
</evidence>
<reference evidence="5" key="1">
    <citation type="submission" date="2022-08" db="EMBL/GenBank/DDBJ databases">
        <title>Novel sulfate-reducing endosymbionts in the free-living metamonad Anaeramoeba.</title>
        <authorList>
            <person name="Jerlstrom-Hultqvist J."/>
            <person name="Cepicka I."/>
            <person name="Gallot-Lavallee L."/>
            <person name="Salas-Leiva D."/>
            <person name="Curtis B.A."/>
            <person name="Zahonova K."/>
            <person name="Pipaliya S."/>
            <person name="Dacks J."/>
            <person name="Roger A.J."/>
        </authorList>
    </citation>
    <scope>NUCLEOTIDE SEQUENCE</scope>
    <source>
        <strain evidence="5">Schooner1</strain>
    </source>
</reference>
<dbReference type="EMBL" id="JAOAOG010000237">
    <property type="protein sequence ID" value="KAJ6237806.1"/>
    <property type="molecule type" value="Genomic_DNA"/>
</dbReference>
<sequence length="622" mass="73323">MMTVDQNSRANNNFHLIDLENFETHNLQVNGDSITPRWGHRMVKFDQYLVIFGGFMINGKYLNDLYYLNLQTNNLKQIETIGKTIKGMSNFSFVRYKDFIYLFGGRTSLLGSRSNEIYKYNFKNKEWIGIEPIGEKPLPRSSHSTTIYNNKLYVYGGMVNKKAISDLWYFDLESEIWVKVLDDPQNNYVSSGISSYLCKDFGYWVFYGGSNKNISTNQNNNGYKSYNNSYGYNNKKNEKNNNNEKEIQFFVFNFETEKLQNIEYMTQNQKEKPKMCKYANIIEYKNKMLLFGGEFRSFSKIPIFEYLKGIYQLSFESELVSSLRKLLNTKKFADFSFQSKSGKKYSVHKILILCRLINKRKYPTNHNTFLNLNTSNNNDDDDDEDIEKKEEIGNNEDIEKKEDIESIEETENIEETESIEEIENIEEKILNNFVSTISQFSDDAQINHLINWFYLDTPTGKFSELYSLLKLQSKKSTIQDDMKFLYEQNYSKNFSLIVNNQAIKVHDWILFSRSGLYHEMFNFVSQKINKITDYSGKSLEVMEHLVYFFYTGEIKSSVSIQISLELLKESEEYFQLPINSLNSLIFTHLKKNVTLNDLQFLQNFDQQYNFKQITKLIDTLKK</sequence>
<dbReference type="InterPro" id="IPR011333">
    <property type="entry name" value="SKP1/BTB/POZ_sf"/>
</dbReference>
<organism evidence="5 6">
    <name type="scientific">Anaeramoeba flamelloides</name>
    <dbReference type="NCBI Taxonomy" id="1746091"/>
    <lineage>
        <taxon>Eukaryota</taxon>
        <taxon>Metamonada</taxon>
        <taxon>Anaeramoebidae</taxon>
        <taxon>Anaeramoeba</taxon>
    </lineage>
</organism>
<proteinExistence type="predicted"/>
<evidence type="ECO:0000313" key="6">
    <source>
        <dbReference type="Proteomes" id="UP001150062"/>
    </source>
</evidence>
<dbReference type="SUPFAM" id="SSF54695">
    <property type="entry name" value="POZ domain"/>
    <property type="match status" value="1"/>
</dbReference>
<dbReference type="PANTHER" id="PTHR46093:SF18">
    <property type="entry name" value="FIBRONECTIN TYPE-III DOMAIN-CONTAINING PROTEIN"/>
    <property type="match status" value="1"/>
</dbReference>
<protein>
    <recommendedName>
        <fullName evidence="4">BTB domain-containing protein</fullName>
    </recommendedName>
</protein>
<keyword evidence="1" id="KW-0880">Kelch repeat</keyword>
<dbReference type="Gene3D" id="2.120.10.80">
    <property type="entry name" value="Kelch-type beta propeller"/>
    <property type="match status" value="1"/>
</dbReference>
<dbReference type="PANTHER" id="PTHR46093">
    <property type="entry name" value="ACYL-COA-BINDING DOMAIN-CONTAINING PROTEIN 5"/>
    <property type="match status" value="1"/>
</dbReference>
<dbReference type="Pfam" id="PF24681">
    <property type="entry name" value="Kelch_KLHDC2_KLHL20_DRC7"/>
    <property type="match status" value="1"/>
</dbReference>
<feature type="domain" description="BTB" evidence="4">
    <location>
        <begin position="492"/>
        <end position="558"/>
    </location>
</feature>
<dbReference type="Proteomes" id="UP001150062">
    <property type="component" value="Unassembled WGS sequence"/>
</dbReference>
<feature type="region of interest" description="Disordered" evidence="3">
    <location>
        <begin position="373"/>
        <end position="395"/>
    </location>
</feature>
<evidence type="ECO:0000313" key="5">
    <source>
        <dbReference type="EMBL" id="KAJ6237806.1"/>
    </source>
</evidence>
<evidence type="ECO:0000259" key="4">
    <source>
        <dbReference type="PROSITE" id="PS50097"/>
    </source>
</evidence>
<name>A0ABQ8XYZ0_9EUKA</name>
<keyword evidence="6" id="KW-1185">Reference proteome</keyword>
<accession>A0ABQ8XYZ0</accession>
<evidence type="ECO:0000256" key="3">
    <source>
        <dbReference type="SAM" id="MobiDB-lite"/>
    </source>
</evidence>
<dbReference type="Pfam" id="PF00651">
    <property type="entry name" value="BTB"/>
    <property type="match status" value="1"/>
</dbReference>